<evidence type="ECO:0000313" key="2">
    <source>
        <dbReference type="Proteomes" id="UP000059672"/>
    </source>
</evidence>
<dbReference type="KEGG" id="lut:Lupro_02340"/>
<organism evidence="1 2">
    <name type="scientific">Lutibacter profundi</name>
    <dbReference type="NCBI Taxonomy" id="1622118"/>
    <lineage>
        <taxon>Bacteria</taxon>
        <taxon>Pseudomonadati</taxon>
        <taxon>Bacteroidota</taxon>
        <taxon>Flavobacteriia</taxon>
        <taxon>Flavobacteriales</taxon>
        <taxon>Flavobacteriaceae</taxon>
        <taxon>Lutibacter</taxon>
    </lineage>
</organism>
<dbReference type="Proteomes" id="UP000059672">
    <property type="component" value="Chromosome"/>
</dbReference>
<evidence type="ECO:0000313" key="1">
    <source>
        <dbReference type="EMBL" id="AMC10158.1"/>
    </source>
</evidence>
<name>A0A0X8G506_9FLAO</name>
<reference evidence="1 2" key="2">
    <citation type="journal article" date="2016" name="Int. J. Syst. Evol. Microbiol.">
        <title>Lutibacter profundi sp. nov., isolated from a deep-sea hydrothermal system on the Arctic Mid-Ocean Ridge and emended description of the genus Lutibacter.</title>
        <authorList>
            <person name="Le Moine Bauer S."/>
            <person name="Roalkvam I."/>
            <person name="Steen I.H."/>
            <person name="Dahle H."/>
        </authorList>
    </citation>
    <scope>NUCLEOTIDE SEQUENCE [LARGE SCALE GENOMIC DNA]</scope>
    <source>
        <strain evidence="1 2">LP1</strain>
    </source>
</reference>
<gene>
    <name evidence="1" type="ORF">Lupro_02340</name>
</gene>
<dbReference type="InterPro" id="IPR029063">
    <property type="entry name" value="SAM-dependent_MTases_sf"/>
</dbReference>
<reference evidence="2" key="1">
    <citation type="submission" date="2015-12" db="EMBL/GenBank/DDBJ databases">
        <title>Complete genome sequence of Lutibacter profundus strain LP1.</title>
        <authorList>
            <person name="Wissuwa J."/>
            <person name="Le Moine Bauer S."/>
            <person name="Stokke R."/>
            <person name="Dahle H."/>
            <person name="Steen I.H."/>
        </authorList>
    </citation>
    <scope>NUCLEOTIDE SEQUENCE [LARGE SCALE GENOMIC DNA]</scope>
    <source>
        <strain evidence="2">LP1</strain>
    </source>
</reference>
<dbReference type="RefSeq" id="WP_068205929.1">
    <property type="nucleotide sequence ID" value="NZ_CP013355.1"/>
</dbReference>
<keyword evidence="2" id="KW-1185">Reference proteome</keyword>
<protein>
    <recommendedName>
        <fullName evidence="3">Methyltransferase</fullName>
    </recommendedName>
</protein>
<dbReference type="AlphaFoldDB" id="A0A0X8G506"/>
<dbReference type="STRING" id="1622118.Lupro_02340"/>
<proteinExistence type="predicted"/>
<accession>A0A0X8G506</accession>
<dbReference type="EMBL" id="CP013355">
    <property type="protein sequence ID" value="AMC10158.1"/>
    <property type="molecule type" value="Genomic_DNA"/>
</dbReference>
<sequence>MLKKIKNLIRENRQLHKENLLQLKELEWAHIYHDSIRGKDWLEKLPLNIGRWAGNYPFFYLLNRILTDFKPNSILEFGLGESSKFVSTYLENELKNSNHLIIEQDETWHQNFKLKFQLSLLSKVAICPLYKRKVFNCDVNSYSGIEDIINQNFDLYIVDGPFGSENYSRYDIVELARDFTKNDEFIIIIDDYQRIGEKETVQELLKMLKEKGITIYWGEYSGNKSVGVLGTEKYKSVKSF</sequence>
<evidence type="ECO:0008006" key="3">
    <source>
        <dbReference type="Google" id="ProtNLM"/>
    </source>
</evidence>
<dbReference type="Gene3D" id="3.40.50.150">
    <property type="entry name" value="Vaccinia Virus protein VP39"/>
    <property type="match status" value="1"/>
</dbReference>
<dbReference type="OrthoDB" id="668882at2"/>